<feature type="transmembrane region" description="Helical" evidence="1">
    <location>
        <begin position="41"/>
        <end position="71"/>
    </location>
</feature>
<accession>A0A7R9BLZ1</accession>
<reference evidence="2" key="1">
    <citation type="submission" date="2020-11" db="EMBL/GenBank/DDBJ databases">
        <authorList>
            <person name="Tran Van P."/>
        </authorList>
    </citation>
    <scope>NUCLEOTIDE SEQUENCE</scope>
</reference>
<protein>
    <submittedName>
        <fullName evidence="2">Uncharacterized protein</fullName>
    </submittedName>
</protein>
<keyword evidence="1" id="KW-1133">Transmembrane helix</keyword>
<dbReference type="Proteomes" id="UP000678499">
    <property type="component" value="Unassembled WGS sequence"/>
</dbReference>
<name>A0A7R9BLZ1_9CRUS</name>
<keyword evidence="1" id="KW-0472">Membrane</keyword>
<sequence>MTIDDADLLDLAIWVAWKKRMVGFRIDDYGIRIKRGTRTGFVMFLAALLGFNIAGPWGALILGTCAAMYAIEVIFNASEDEGVSISEFLLFSDEFGEGQKKKLTDAVRNAIVQYESAEFAVLSEMVGAYEALQEKVARTIYQFLKEYLCFHVMTFPEGR</sequence>
<evidence type="ECO:0000313" key="3">
    <source>
        <dbReference type="Proteomes" id="UP000678499"/>
    </source>
</evidence>
<keyword evidence="3" id="KW-1185">Reference proteome</keyword>
<proteinExistence type="predicted"/>
<dbReference type="EMBL" id="CAJPEX010000748">
    <property type="protein sequence ID" value="CAG0917066.1"/>
    <property type="molecule type" value="Genomic_DNA"/>
</dbReference>
<dbReference type="EMBL" id="OA882785">
    <property type="protein sequence ID" value="CAD7276914.1"/>
    <property type="molecule type" value="Genomic_DNA"/>
</dbReference>
<keyword evidence="1" id="KW-0812">Transmembrane</keyword>
<gene>
    <name evidence="2" type="ORF">NMOB1V02_LOCUS4662</name>
</gene>
<organism evidence="2">
    <name type="scientific">Notodromas monacha</name>
    <dbReference type="NCBI Taxonomy" id="399045"/>
    <lineage>
        <taxon>Eukaryota</taxon>
        <taxon>Metazoa</taxon>
        <taxon>Ecdysozoa</taxon>
        <taxon>Arthropoda</taxon>
        <taxon>Crustacea</taxon>
        <taxon>Oligostraca</taxon>
        <taxon>Ostracoda</taxon>
        <taxon>Podocopa</taxon>
        <taxon>Podocopida</taxon>
        <taxon>Cypridocopina</taxon>
        <taxon>Cypridoidea</taxon>
        <taxon>Cyprididae</taxon>
        <taxon>Notodromas</taxon>
    </lineage>
</organism>
<dbReference type="AlphaFoldDB" id="A0A7R9BLZ1"/>
<evidence type="ECO:0000256" key="1">
    <source>
        <dbReference type="SAM" id="Phobius"/>
    </source>
</evidence>
<evidence type="ECO:0000313" key="2">
    <source>
        <dbReference type="EMBL" id="CAD7276914.1"/>
    </source>
</evidence>